<reference evidence="2" key="1">
    <citation type="submission" date="2014-09" db="EMBL/GenBank/DDBJ databases">
        <authorList>
            <person name="Mudge J."/>
            <person name="Ramaraj T."/>
            <person name="Lindquist I.E."/>
            <person name="Bharti A.K."/>
            <person name="Sundararajan A."/>
            <person name="Cameron C.T."/>
            <person name="Woodward J.E."/>
            <person name="May G.D."/>
            <person name="Brubaker C."/>
            <person name="Broadhvest J."/>
            <person name="Wilkins T.A."/>
        </authorList>
    </citation>
    <scope>NUCLEOTIDE SEQUENCE</scope>
    <source>
        <strain evidence="2">cv. AKA8401</strain>
    </source>
</reference>
<dbReference type="EMBL" id="KN399638">
    <property type="protein sequence ID" value="KHG13456.1"/>
    <property type="molecule type" value="Genomic_DNA"/>
</dbReference>
<evidence type="ECO:0000313" key="1">
    <source>
        <dbReference type="EMBL" id="KHG13456.1"/>
    </source>
</evidence>
<protein>
    <submittedName>
        <fullName evidence="1">Uncharacterized protein</fullName>
    </submittedName>
</protein>
<organism evidence="1 2">
    <name type="scientific">Gossypium arboreum</name>
    <name type="common">Tree cotton</name>
    <name type="synonym">Gossypium nanking</name>
    <dbReference type="NCBI Taxonomy" id="29729"/>
    <lineage>
        <taxon>Eukaryota</taxon>
        <taxon>Viridiplantae</taxon>
        <taxon>Streptophyta</taxon>
        <taxon>Embryophyta</taxon>
        <taxon>Tracheophyta</taxon>
        <taxon>Spermatophyta</taxon>
        <taxon>Magnoliopsida</taxon>
        <taxon>eudicotyledons</taxon>
        <taxon>Gunneridae</taxon>
        <taxon>Pentapetalae</taxon>
        <taxon>rosids</taxon>
        <taxon>malvids</taxon>
        <taxon>Malvales</taxon>
        <taxon>Malvaceae</taxon>
        <taxon>Malvoideae</taxon>
        <taxon>Gossypium</taxon>
    </lineage>
</organism>
<keyword evidence="2" id="KW-1185">Reference proteome</keyword>
<accession>A0A0B0NQV0</accession>
<gene>
    <name evidence="1" type="ORF">F383_19840</name>
</gene>
<name>A0A0B0NQV0_GOSAR</name>
<dbReference type="Proteomes" id="UP000032142">
    <property type="component" value="Unassembled WGS sequence"/>
</dbReference>
<proteinExistence type="predicted"/>
<sequence>MAHKQNFSN</sequence>
<evidence type="ECO:0000313" key="2">
    <source>
        <dbReference type="Proteomes" id="UP000032142"/>
    </source>
</evidence>